<organism evidence="1 2">
    <name type="scientific">Clostridium niameyense</name>
    <dbReference type="NCBI Taxonomy" id="1622073"/>
    <lineage>
        <taxon>Bacteria</taxon>
        <taxon>Bacillati</taxon>
        <taxon>Bacillota</taxon>
        <taxon>Clostridia</taxon>
        <taxon>Eubacteriales</taxon>
        <taxon>Clostridiaceae</taxon>
        <taxon>Clostridium</taxon>
    </lineage>
</organism>
<dbReference type="Proteomes" id="UP000473885">
    <property type="component" value="Unassembled WGS sequence"/>
</dbReference>
<gene>
    <name evidence="1" type="ORF">FDF74_04615</name>
</gene>
<reference evidence="1 2" key="1">
    <citation type="submission" date="2019-04" db="EMBL/GenBank/DDBJ databases">
        <title>Genome sequencing of Clostridium botulinum Groups I-IV and Clostridium butyricum.</title>
        <authorList>
            <person name="Brunt J."/>
            <person name="Van Vliet A.H.M."/>
            <person name="Stringer S.C."/>
            <person name="Carter A.T."/>
            <person name="Peck M.W."/>
        </authorList>
    </citation>
    <scope>NUCLEOTIDE SEQUENCE [LARGE SCALE GENOMIC DNA]</scope>
    <source>
        <strain evidence="1 2">IFR 18/094</strain>
    </source>
</reference>
<keyword evidence="2" id="KW-1185">Reference proteome</keyword>
<evidence type="ECO:0000313" key="1">
    <source>
        <dbReference type="EMBL" id="NEZ46498.1"/>
    </source>
</evidence>
<evidence type="ECO:0000313" key="2">
    <source>
        <dbReference type="Proteomes" id="UP000473885"/>
    </source>
</evidence>
<name>A0A6M0RBD4_9CLOT</name>
<sequence>MENKNLEMRKLNGQDTFLMLKVMSKTGAKEAVKEFLKKQGDFGKDKKTEAEYKAIGINVMLDLADTVMGNLDNAKSDINKLLANLCNTTIKEIEKLGFMEYNTLIVEFFKKKELKSFFQLMFSSFK</sequence>
<accession>A0A6M0RBD4</accession>
<proteinExistence type="predicted"/>
<protein>
    <submittedName>
        <fullName evidence="1">Uncharacterized protein</fullName>
    </submittedName>
</protein>
<comment type="caution">
    <text evidence="1">The sequence shown here is derived from an EMBL/GenBank/DDBJ whole genome shotgun (WGS) entry which is preliminary data.</text>
</comment>
<dbReference type="AlphaFoldDB" id="A0A6M0RBD4"/>
<dbReference type="RefSeq" id="WP_163248704.1">
    <property type="nucleotide sequence ID" value="NZ_SXDP01000002.1"/>
</dbReference>
<dbReference type="EMBL" id="SXDP01000002">
    <property type="protein sequence ID" value="NEZ46498.1"/>
    <property type="molecule type" value="Genomic_DNA"/>
</dbReference>